<feature type="domain" description="Chitin-binding type-2" evidence="7">
    <location>
        <begin position="2561"/>
        <end position="2614"/>
    </location>
</feature>
<feature type="domain" description="Chitin-binding type-2" evidence="7">
    <location>
        <begin position="1853"/>
        <end position="1907"/>
    </location>
</feature>
<feature type="domain" description="Chitin-binding type-2" evidence="7">
    <location>
        <begin position="2396"/>
        <end position="2449"/>
    </location>
</feature>
<feature type="compositionally biased region" description="Low complexity" evidence="6">
    <location>
        <begin position="3724"/>
        <end position="3736"/>
    </location>
</feature>
<feature type="domain" description="Chitin-binding type-2" evidence="7">
    <location>
        <begin position="460"/>
        <end position="517"/>
    </location>
</feature>
<feature type="domain" description="Chitin-binding type-2" evidence="7">
    <location>
        <begin position="1372"/>
        <end position="1426"/>
    </location>
</feature>
<feature type="domain" description="Chitin-binding type-2" evidence="7">
    <location>
        <begin position="1126"/>
        <end position="1181"/>
    </location>
</feature>
<organism evidence="8 9">
    <name type="scientific">Ascaris lumbricoides</name>
    <name type="common">Giant roundworm</name>
    <dbReference type="NCBI Taxonomy" id="6252"/>
    <lineage>
        <taxon>Eukaryota</taxon>
        <taxon>Metazoa</taxon>
        <taxon>Ecdysozoa</taxon>
        <taxon>Nematoda</taxon>
        <taxon>Chromadorea</taxon>
        <taxon>Rhabditida</taxon>
        <taxon>Spirurina</taxon>
        <taxon>Ascaridomorpha</taxon>
        <taxon>Ascaridoidea</taxon>
        <taxon>Ascarididae</taxon>
        <taxon>Ascaris</taxon>
    </lineage>
</organism>
<keyword evidence="3" id="KW-0677">Repeat</keyword>
<feature type="domain" description="Chitin-binding type-2" evidence="7">
    <location>
        <begin position="4522"/>
        <end position="4581"/>
    </location>
</feature>
<feature type="domain" description="Chitin-binding type-2" evidence="7">
    <location>
        <begin position="1207"/>
        <end position="1260"/>
    </location>
</feature>
<feature type="domain" description="Chitin-binding type-2" evidence="7">
    <location>
        <begin position="3203"/>
        <end position="3256"/>
    </location>
</feature>
<dbReference type="SMART" id="SM00494">
    <property type="entry name" value="ChtBD2"/>
    <property type="match status" value="50"/>
</dbReference>
<feature type="domain" description="Chitin-binding type-2" evidence="7">
    <location>
        <begin position="548"/>
        <end position="604"/>
    </location>
</feature>
<feature type="domain" description="Chitin-binding type-2" evidence="7">
    <location>
        <begin position="806"/>
        <end position="863"/>
    </location>
</feature>
<dbReference type="PROSITE" id="PS50940">
    <property type="entry name" value="CHIT_BIND_II"/>
    <property type="match status" value="49"/>
</dbReference>
<keyword evidence="8" id="KW-1185">Reference proteome</keyword>
<feature type="domain" description="Chitin-binding type-2" evidence="7">
    <location>
        <begin position="1937"/>
        <end position="1991"/>
    </location>
</feature>
<feature type="region of interest" description="Disordered" evidence="6">
    <location>
        <begin position="1828"/>
        <end position="1853"/>
    </location>
</feature>
<feature type="domain" description="Chitin-binding type-2" evidence="7">
    <location>
        <begin position="1049"/>
        <end position="1103"/>
    </location>
</feature>
<feature type="domain" description="Chitin-binding type-2" evidence="7">
    <location>
        <begin position="4174"/>
        <end position="4228"/>
    </location>
</feature>
<keyword evidence="2" id="KW-0732">Signal</keyword>
<feature type="domain" description="Chitin-binding type-2" evidence="7">
    <location>
        <begin position="2710"/>
        <end position="2764"/>
    </location>
</feature>
<proteinExistence type="predicted"/>
<feature type="domain" description="Chitin-binding type-2" evidence="7">
    <location>
        <begin position="141"/>
        <end position="197"/>
    </location>
</feature>
<feature type="domain" description="Chitin-binding type-2" evidence="7">
    <location>
        <begin position="3552"/>
        <end position="3608"/>
    </location>
</feature>
<feature type="domain" description="Chitin-binding type-2" evidence="7">
    <location>
        <begin position="2319"/>
        <end position="2373"/>
    </location>
</feature>
<evidence type="ECO:0000256" key="3">
    <source>
        <dbReference type="ARBA" id="ARBA00022737"/>
    </source>
</evidence>
<keyword evidence="4" id="KW-1015">Disulfide bond</keyword>
<feature type="domain" description="Chitin-binding type-2" evidence="7">
    <location>
        <begin position="4601"/>
        <end position="4659"/>
    </location>
</feature>
<feature type="domain" description="Chitin-binding type-2" evidence="7">
    <location>
        <begin position="728"/>
        <end position="784"/>
    </location>
</feature>
<evidence type="ECO:0000256" key="2">
    <source>
        <dbReference type="ARBA" id="ARBA00022729"/>
    </source>
</evidence>
<feature type="region of interest" description="Disordered" evidence="6">
    <location>
        <begin position="2372"/>
        <end position="2396"/>
    </location>
</feature>
<feature type="domain" description="Chitin-binding type-2" evidence="7">
    <location>
        <begin position="229"/>
        <end position="283"/>
    </location>
</feature>
<name>A0A9J2P4S3_ASCLU</name>
<feature type="compositionally biased region" description="Polar residues" evidence="6">
    <location>
        <begin position="2972"/>
        <end position="2984"/>
    </location>
</feature>
<feature type="domain" description="Chitin-binding type-2" evidence="7">
    <location>
        <begin position="3454"/>
        <end position="3507"/>
    </location>
</feature>
<feature type="domain" description="Chitin-binding type-2" evidence="7">
    <location>
        <begin position="1769"/>
        <end position="1823"/>
    </location>
</feature>
<feature type="domain" description="Chitin-binding type-2" evidence="7">
    <location>
        <begin position="82"/>
        <end position="140"/>
    </location>
</feature>
<evidence type="ECO:0000259" key="7">
    <source>
        <dbReference type="PROSITE" id="PS50940"/>
    </source>
</evidence>
<dbReference type="InterPro" id="IPR002557">
    <property type="entry name" value="Chitin-bd_dom"/>
</dbReference>
<feature type="domain" description="Chitin-binding type-2" evidence="7">
    <location>
        <begin position="2635"/>
        <end position="2689"/>
    </location>
</feature>
<feature type="domain" description="Chitin-binding type-2" evidence="7">
    <location>
        <begin position="1613"/>
        <end position="1667"/>
    </location>
</feature>
<reference evidence="9" key="1">
    <citation type="submission" date="2023-03" db="UniProtKB">
        <authorList>
            <consortium name="WormBaseParasite"/>
        </authorList>
    </citation>
    <scope>IDENTIFICATION</scope>
</reference>
<dbReference type="GO" id="GO:0005576">
    <property type="term" value="C:extracellular region"/>
    <property type="evidence" value="ECO:0007669"/>
    <property type="project" value="InterPro"/>
</dbReference>
<evidence type="ECO:0000313" key="8">
    <source>
        <dbReference type="Proteomes" id="UP000036681"/>
    </source>
</evidence>
<feature type="compositionally biased region" description="Pro residues" evidence="6">
    <location>
        <begin position="3737"/>
        <end position="3746"/>
    </location>
</feature>
<evidence type="ECO:0000256" key="6">
    <source>
        <dbReference type="SAM" id="MobiDB-lite"/>
    </source>
</evidence>
<feature type="domain" description="Chitin-binding type-2" evidence="7">
    <location>
        <begin position="2993"/>
        <end position="3046"/>
    </location>
</feature>
<dbReference type="Gene3D" id="2.170.140.10">
    <property type="entry name" value="Chitin binding domain"/>
    <property type="match status" value="36"/>
</dbReference>
<feature type="region of interest" description="Disordered" evidence="6">
    <location>
        <begin position="2972"/>
        <end position="2993"/>
    </location>
</feature>
<feature type="domain" description="Chitin-binding type-2" evidence="7">
    <location>
        <begin position="2792"/>
        <end position="2845"/>
    </location>
</feature>
<feature type="domain" description="Chitin-binding type-2" evidence="7">
    <location>
        <begin position="4025"/>
        <end position="4081"/>
    </location>
</feature>
<evidence type="ECO:0000256" key="1">
    <source>
        <dbReference type="ARBA" id="ARBA00022669"/>
    </source>
</evidence>
<feature type="domain" description="Chitin-binding type-2" evidence="7">
    <location>
        <begin position="960"/>
        <end position="1017"/>
    </location>
</feature>
<feature type="domain" description="Chitin-binding type-2" evidence="7">
    <location>
        <begin position="1687"/>
        <end position="1741"/>
    </location>
</feature>
<feature type="domain" description="Chitin-binding type-2" evidence="7">
    <location>
        <begin position="4362"/>
        <end position="4418"/>
    </location>
</feature>
<feature type="domain" description="Chitin-binding type-2" evidence="7">
    <location>
        <begin position="4672"/>
        <end position="4730"/>
    </location>
</feature>
<dbReference type="Gene3D" id="3.20.20.80">
    <property type="entry name" value="Glycosidases"/>
    <property type="match status" value="3"/>
</dbReference>
<feature type="domain" description="Chitin-binding type-2" evidence="7">
    <location>
        <begin position="2487"/>
        <end position="2541"/>
    </location>
</feature>
<feature type="domain" description="Chitin-binding type-2" evidence="7">
    <location>
        <begin position="2100"/>
        <end position="2154"/>
    </location>
</feature>
<feature type="domain" description="Chitin-binding type-2" evidence="7">
    <location>
        <begin position="4273"/>
        <end position="4329"/>
    </location>
</feature>
<keyword evidence="1" id="KW-0147">Chitin-binding</keyword>
<feature type="compositionally biased region" description="Basic and acidic residues" evidence="6">
    <location>
        <begin position="3902"/>
        <end position="3935"/>
    </location>
</feature>
<feature type="compositionally biased region" description="Low complexity" evidence="6">
    <location>
        <begin position="2373"/>
        <end position="2395"/>
    </location>
</feature>
<feature type="region of interest" description="Disordered" evidence="6">
    <location>
        <begin position="3724"/>
        <end position="3746"/>
    </location>
</feature>
<dbReference type="PANTHER" id="PTHR23301:SF0">
    <property type="entry name" value="CHITIN-BINDING TYPE-2 DOMAIN-CONTAINING PROTEIN-RELATED"/>
    <property type="match status" value="1"/>
</dbReference>
<dbReference type="SUPFAM" id="SSF57625">
    <property type="entry name" value="Invertebrate chitin-binding proteins"/>
    <property type="match status" value="47"/>
</dbReference>
<dbReference type="InterPro" id="IPR051940">
    <property type="entry name" value="Chitin_bind-dev_reg"/>
</dbReference>
<keyword evidence="5" id="KW-0325">Glycoprotein</keyword>
<feature type="domain" description="Chitin-binding type-2" evidence="7">
    <location>
        <begin position="2245"/>
        <end position="2298"/>
    </location>
</feature>
<dbReference type="WBParaSite" id="ALUE_0000453401-mRNA-1">
    <property type="protein sequence ID" value="ALUE_0000453401-mRNA-1"/>
    <property type="gene ID" value="ALUE_0000453401"/>
</dbReference>
<dbReference type="GO" id="GO:0008061">
    <property type="term" value="F:chitin binding"/>
    <property type="evidence" value="ECO:0007669"/>
    <property type="project" value="UniProtKB-KW"/>
</dbReference>
<feature type="domain" description="Chitin-binding type-2" evidence="7">
    <location>
        <begin position="2020"/>
        <end position="2073"/>
    </location>
</feature>
<dbReference type="PANTHER" id="PTHR23301">
    <property type="entry name" value="CHITIN BINDING PERITROPHIN-A"/>
    <property type="match status" value="1"/>
</dbReference>
<feature type="domain" description="Chitin-binding type-2" evidence="7">
    <location>
        <begin position="3091"/>
        <end position="3144"/>
    </location>
</feature>
<feature type="domain" description="Chitin-binding type-2" evidence="7">
    <location>
        <begin position="1535"/>
        <end position="1588"/>
    </location>
</feature>
<accession>A0A9J2P4S3</accession>
<feature type="domain" description="Chitin-binding type-2" evidence="7">
    <location>
        <begin position="3296"/>
        <end position="3349"/>
    </location>
</feature>
<feature type="domain" description="Chitin-binding type-2" evidence="7">
    <location>
        <begin position="1467"/>
        <end position="1521"/>
    </location>
</feature>
<dbReference type="InterPro" id="IPR036508">
    <property type="entry name" value="Chitin-bd_dom_sf"/>
</dbReference>
<dbReference type="Pfam" id="PF01607">
    <property type="entry name" value="CBM_14"/>
    <property type="match status" value="43"/>
</dbReference>
<feature type="domain" description="Chitin-binding type-2" evidence="7">
    <location>
        <begin position="3385"/>
        <end position="3438"/>
    </location>
</feature>
<evidence type="ECO:0000313" key="9">
    <source>
        <dbReference type="WBParaSite" id="ALUE_0000453401-mRNA-1"/>
    </source>
</evidence>
<feature type="region of interest" description="Disordered" evidence="6">
    <location>
        <begin position="326"/>
        <end position="359"/>
    </location>
</feature>
<feature type="domain" description="Chitin-binding type-2" evidence="7">
    <location>
        <begin position="2916"/>
        <end position="2970"/>
    </location>
</feature>
<feature type="region of interest" description="Disordered" evidence="6">
    <location>
        <begin position="431"/>
        <end position="452"/>
    </location>
</feature>
<sequence length="4732" mass="506519">MEHNDIHAICDDKERARSGFRGQSSRESESSWFGLGLIMRSKTAISTLLFLLLYGVALCNNESRDSTKPGRTNGPLLWPEDASYCSGRRNGAYPAKELCASRFVSCWDGVFSKAECPNGLVFNAETSQCDFKENVLSCRNPFNCTGRKDGAYANGCTSVFWYCSGGSVSLSRCQHGTYFDIESLRCEYKEDVPACGSKHLPESYDAKAKIATGTAPTTAFPVKFDGSGKVLCPEDGTFGLDCNRTFWICTDGYAVKRTCPQGLVFDMGVSRCAYIENVSGCTHLVKPRRASERLHQGEFAFKDNSTSSPDFAQTFPTYTVSLTPTLPTPTIPTEKTHPVPSSTKPVSEPEGPFGALKSQGRRISHEFMEKYAEQPVCKERADGRYFISSCSNKCLLCMEGKGVIVRCAQGQVFSRHMKQCVPISEEPECATTTASPVEEHSHPETAEFSSTLSVPEGHSRASCAMLPDGPHELLGCHEKFIHCANGVTSISSCAAGLVFNSRRGQCDYPKNTPSCGHGTGTKTIGAVSTPVVEEQSTLPSEASDQLHENKCAGRLNGLYADDCSEQYYACSNGLMSSFVCPVGLVFNVDTKYCDYRNYVKVCGGKSREATASAPIIPPFTHMRPTWSTRIPFMSRKQAPIIAAATTESHPVSGCSVLKDGLYSLQPCSATYFHCWKGATSLAKCAHGLVFNPDASRCDFRQSNRHCSEYVTHDGIKTTLAAPASSAQVSICEGRADGLYAEGCGARYFACSNGVASFMSCSAGLAFDVRSGLCDYPEKVAACIGAQSEAASAATKPITAAVMARPPSGCSVLPNGLHPLGDCLSSYMVCHEGTTRVSTCSPGLIFNDESSLCDFREKVKKCVDVPPRPMEDATCFNKPDGVFSSKCSASYVVCAKGTTYSFSCPNGLVYSAERASCDYSANVPTCLGDSPTTTGRVLTLPTTKSFVQDLDASRPVATDGNDDCVNKPDGNYAERSCAPTFYACANGVRTPLSCPASLVFNSEVRRCDYPEKVEACGSDETGTTHPPTSTVFITPAPNSRPSSDAMAIGTQSCDNSPDGVYAIRHCSNDFVYCLSGHSIVQKCPKGQVFDAGRKVCEHSSECDDVDAVVRMGDTKSASSYHQIKNAEPSCQGRRNGAYPMGHCSNRFFHCFSESMSVEFCPHGLVFNDLAGRCDYPSEGCDISEISAKARHVKPTVTTIPAQQHLDVKVDCASLPNGDYAASCTVEFVSCHNGIAEERRCPSGLVFDKTVKLCVWPEHCSPSHAPSDAFQSQSSAVPGTVASAASQDGDLDCSRLPDGHYSTGCTAEYTSCANGVKTTRSCPVGLVFDSVGRECVWPDQCATGERPTHAQPTSEESVVRVPTRAPELSTFQVEMDCSRLPDGAYGSGCSPTFTLCSDGESYLRKCPLGLLFDGVKKRCEYPDKACAKASMSSRAPASVAAPSPPLAAVSSPAAATTEHDHIIKQSEPPVNCATLPDGLYGKACETSFILCSNGLSVVRKCPHGLVYSPKFLRCEFPSAMCDSRAPSMSSPNQGGVVIECAELEEGDYSVGCTPDYVSCVDRFGVKRRCNDGLVFSAVSKQCVSPEHCTSSKVIESPMTTAIAAEAVRHTAHSGPIDCSTLSDGLYGEECSASFVICSNGVSVIHKCPYGLVYSPSVSRCAYPSARCSSSSTPFVLKPALMATHASSGSDICSSKADGVHGTHCADEYTRCSNGHAFTMKCPAGLVFSPKAAACELPSPECSSKSIQGVMPPVASADQTLTQVIGIHSSGVVDCSTRPDGVYGSACATTFVQCSNSKAHLMQCPTGLVFNATASRCDFIGGDCITSQDSSTAHPLPAAPAPPTSKPVQRQHSTDAVDCSSSPDGVYGTACANSFVYCSNGRAHTAYCPAGLVFNVRISQCDFPSPECGIANAPTYVPTLTTPAIASNAPTTSRHSPEASVDCSLLQDGVYGGECSATFTQCSSGGAFVMFCPMGLVFDPVLSQCDYPKQRCQALSVSVAPSVRPLVKATQTPALQHIVPASVVDCAKLPTGDYSLGCFAEYFTCLDGVELRRRCPQRLVFSEAKHRCVVPGDCTDVSTHIVTNTVAVPASTPANDVPSVKGPFDCSALSNGLYGDPCSRLFVQCSNGQASVFSCPASLVFFPQTQRCGYPMGDCAQMQSNPQSASPSASFQPPQQEAAVQTGQLHVSFYLMLSDALHFCVCAFATEMKMRTTIFSCVLGKRSRSYDRDSWSLLVCYDVNGLFFLGGKVDCSGLPDGDYSTGCATTYVTCIGGVRHIRQCPASLVYNSLMRQCVWPEHCSAADGQVMATVPYASESPLPAGPIDCTIVKNGVFGVACSDSYVECSRDRAFIIKCAAGLVFSPKRRRCEHPTEECVPSTTTSTLSSASPTSHSSSPPGSDVDCSHLEDGDYSLGCSTSYVTCGNGIKHKRYCPSALVFDPSRKRCVHHEQCGSAVMQQPINLSPSRPTYANASPLPVGEFCPFFCLFFRGPIDCQARRDGVYGTACSTSFVQCSNGQPSVLHCPGGLVFIPEASRCEYRTEACGAHTHPLLAEQLAETPQQPADVINCGSLADGEYSRSCTRSYVECSNGRQYNRECPSGLLFHPLRQRCVYAENCLITNDEVAHTTSTTISLPLDGEKVDCSKESDGVFGANCSPSFLECSNGRASVLYCPATLVFSSRTHRCEYPTGECATTASDASPKLSNAFEPDQHLGEIDCATRPNGVYGVTCSATFVECWDSRAFLMRCSTGLVFNVETARCEIPMQECVPPDTVPTQSVDAPTAKQPAAEPFVPEHAPTQCDNVRDGDYSDGCTEEFVTCTSGTLVKRRCASGLVFDNSVKLCVWPGQCLKRDSATDVLPTPEEAKPQSFAASVTSPRPSLANETIFFSAGEVWKFLSANKGFKRSQFRTLSENGVELMETTIDCSITIDGIYGEACSTWFVFCIGGRSVVRVCPRGLLFSPEVSRCQLPSSSCQTNPMNPTSPMLPSQTPEEKAQMPGFDCSSRRDGDYSLGCVREFVTCTNGAFRQRVCAESLVFDGMLGQCVRPDECGALARGPIAVLPPVAPAPLSKGVPSIQPEAVPQEAPTAPVPPPPAIDFDCSTRHDGDYSLGCIREFVTCTKGVLRRRLCAESLVFDGVLGRCIWPAECGRSASAPSHVLLPVPPAVAPEVHFHAPTVAPVVQPKVALPATVYHGKPVAPVIPPHFSGSTIDCSLLSDGTYSLGCFADFIVCAAGRGQKEFCPQGLVFDMFFRRCVWPEDCHSVNIEQPVAPIDPTLEASRQRGPAQSAAFCTATSAPRPPDAIDCSKLADGAYSLGCSSKYVVCTKGLSHVHNCPPGLVFLISTGVCDWPSKCDSHFVPADGCPQGATTVVYPKPSTTPDVREQPTAASDAIDCSYLPDGMYGGYCSVTFTQCTQGIAIAQRCPQGLVFDQNTKRCDWPYNCGYIGLSADVEYPPAASQKVVCKTGARHIVGVCSTFYLECVHGIWRQKQCPAMTAFDVTISQCSYMAAGCEPQHSTRPQYPTTQTASRLVPAPTAPASGSVPPEMAPTFAVPKVTPAPPCEIGGLIPRGECLATFLECVEFDKFLLRHCAQGYLFDVEMKVCRLPSQLPQCISQELPKSPSLPVAKTAPKRIQFRPIHMTHYVDDAFSVDRGPPDKLAPVTPIAPVVPVESFAPVAPFAPVTPFAPVEPFAPVPPFAPIPPFAPVPPPVPFGPIAPLPPVQPVAPLAPASPVDVSGHAPSPGFSPYPPPRLPPPPPLPFSRQFNKLRDAFDVPLAPLGGNPFIGPDVPAPPARSPFAYSHEPLPPVRDVYRVPLNPVAISPFNVPRHRGSVNDAFAVHSLPSYPGRYYPHQSDRQVGSSLLARPLARNLSEAKSSGKQAVAIESSKTKTPLKMENRSEPGTVRGKARMQDEKKKDMATGEAKEYQKKEMRVVASEGKEQRRKDMNLLDGEAKAKHEKNNVSVVAASKVEGHIEASGDGDEGGSAAGHGLAPVVPARPKRSVDHFPFGHSRVSPPERHTVFHKLEPERTLSFLCHEVSPGVKVALGSCRQDFIVCGNEGGAVREECPIGEVFDGSSGQCLLASACVSRVELSPQDFPCDTLPEGTYAMLDCFPRFVACVSRKAIIRSCSSGLFYNPAKKQCDHLQNIPDCHTAIHGARFQPDSELTYSSSPSQIPTALPKLDCGRDDAMSLGCSSFFVKCSGGNAYVYSCQPGLVFDRSSDSCNHPSVTKECNNFAVEAATPSLSFATPTVIQQNESPPHAGEQGIGPMSGKIYVPIDDFDCTSLPDGPHVIGCSAVFFICSGGHSSRFICQIPLKFNKETNACDYEEFTNDCGSAPVDSEHVQTTPLIPIVQTFITTQPVFAHAASSLECSAHADGVISKGCSPHFTICSNGIAHPMKCQAGLVYSDFTLGCDFKERVIACGGFVSPAPSKQIHTMGVVHEARTKLFTRPAERPDERCVYSESSIVALGFCRIDFLTCLQGFAHDTFCIRGHLFDHASLRCVPAAECGQENGLNKVVQVSPSHPDSNVICVGVADGSLKALGPCRSQYVTCRGGSAVRRRCSKSSQVFSSTANTCVPRSEIPDCQYNINTHEAMGQGAGVAVSRSPSFCTAKGDGMYRHPADCSRIVQCFGNEQFEYQPCTRGLVFNEISGGCDYRANVPECYDPGTSDTASDVTEGVDCREHPHGEFVVDQRDCSTYYRCVWGKPEKMKCPSGTVFNSELDVCDYSSEAHSCSPIN</sequence>
<feature type="domain" description="Chitin-binding type-2" evidence="7">
    <location>
        <begin position="374"/>
        <end position="431"/>
    </location>
</feature>
<evidence type="ECO:0000256" key="5">
    <source>
        <dbReference type="ARBA" id="ARBA00023180"/>
    </source>
</evidence>
<feature type="domain" description="Chitin-binding type-2" evidence="7">
    <location>
        <begin position="4089"/>
        <end position="4146"/>
    </location>
</feature>
<evidence type="ECO:0000256" key="4">
    <source>
        <dbReference type="ARBA" id="ARBA00023157"/>
    </source>
</evidence>
<dbReference type="Proteomes" id="UP000036681">
    <property type="component" value="Unplaced"/>
</dbReference>
<feature type="domain" description="Chitin-binding type-2" evidence="7">
    <location>
        <begin position="1288"/>
        <end position="1341"/>
    </location>
</feature>
<feature type="domain" description="Chitin-binding type-2" evidence="7">
    <location>
        <begin position="871"/>
        <end position="927"/>
    </location>
</feature>
<protein>
    <submittedName>
        <fullName evidence="9">Chitin-binding type-2 domain-containing protein</fullName>
    </submittedName>
</protein>
<feature type="domain" description="Chitin-binding type-2" evidence="7">
    <location>
        <begin position="651"/>
        <end position="708"/>
    </location>
</feature>
<feature type="region of interest" description="Disordered" evidence="6">
    <location>
        <begin position="3866"/>
        <end position="3935"/>
    </location>
</feature>